<gene>
    <name evidence="2" type="ORF">D0864_09258</name>
</gene>
<evidence type="ECO:0000313" key="3">
    <source>
        <dbReference type="Proteomes" id="UP000269539"/>
    </source>
</evidence>
<name>A0A3M7EQN5_HORWE</name>
<proteinExistence type="predicted"/>
<reference evidence="2 3" key="1">
    <citation type="journal article" date="2018" name="BMC Genomics">
        <title>Genomic evidence for intraspecific hybridization in a clonal and extremely halotolerant yeast.</title>
        <authorList>
            <person name="Gostincar C."/>
            <person name="Stajich J.E."/>
            <person name="Zupancic J."/>
            <person name="Zalar P."/>
            <person name="Gunde-Cimerman N."/>
        </authorList>
    </citation>
    <scope>NUCLEOTIDE SEQUENCE [LARGE SCALE GENOMIC DNA]</scope>
    <source>
        <strain evidence="2 3">EXF-10513</strain>
    </source>
</reference>
<sequence>MVDIASSQARNNRDSSFLRLPPEIRNRIYDLALGNRVIHIGTGTCEKAERGSYSEGELFGTAKASPSPPFIKFIHVICDGSVDAERNIWGNGEDTSQAEVPSYYAYYARHSQCTEHLKCAQKKRATHSLPMSLTRVWRDIHREAALIPYVNNTLAFENVAELELVIKRSLLAPQRAAIKSLQIYGHMALGPSKAPKMLRGLQTLEVVSPVLLNGEVGPRGLSQIGYHYGPFQMSGRDLEPVRHLW</sequence>
<dbReference type="Proteomes" id="UP000269539">
    <property type="component" value="Unassembled WGS sequence"/>
</dbReference>
<evidence type="ECO:0000313" key="2">
    <source>
        <dbReference type="EMBL" id="RMY78566.1"/>
    </source>
</evidence>
<dbReference type="InterPro" id="IPR056632">
    <property type="entry name" value="DUF7730"/>
</dbReference>
<dbReference type="PANTHER" id="PTHR38790">
    <property type="entry name" value="2EXR DOMAIN-CONTAINING PROTEIN-RELATED"/>
    <property type="match status" value="1"/>
</dbReference>
<comment type="caution">
    <text evidence="2">The sequence shown here is derived from an EMBL/GenBank/DDBJ whole genome shotgun (WGS) entry which is preliminary data.</text>
</comment>
<evidence type="ECO:0000259" key="1">
    <source>
        <dbReference type="Pfam" id="PF24864"/>
    </source>
</evidence>
<dbReference type="EMBL" id="QWIO01001135">
    <property type="protein sequence ID" value="RMY78566.1"/>
    <property type="molecule type" value="Genomic_DNA"/>
</dbReference>
<dbReference type="AlphaFoldDB" id="A0A3M7EQN5"/>
<feature type="domain" description="DUF7730" evidence="1">
    <location>
        <begin position="12"/>
        <end position="183"/>
    </location>
</feature>
<organism evidence="2 3">
    <name type="scientific">Hortaea werneckii</name>
    <name type="common">Black yeast</name>
    <name type="synonym">Cladosporium werneckii</name>
    <dbReference type="NCBI Taxonomy" id="91943"/>
    <lineage>
        <taxon>Eukaryota</taxon>
        <taxon>Fungi</taxon>
        <taxon>Dikarya</taxon>
        <taxon>Ascomycota</taxon>
        <taxon>Pezizomycotina</taxon>
        <taxon>Dothideomycetes</taxon>
        <taxon>Dothideomycetidae</taxon>
        <taxon>Mycosphaerellales</taxon>
        <taxon>Teratosphaeriaceae</taxon>
        <taxon>Hortaea</taxon>
    </lineage>
</organism>
<accession>A0A3M7EQN5</accession>
<dbReference type="Pfam" id="PF24864">
    <property type="entry name" value="DUF7730"/>
    <property type="match status" value="1"/>
</dbReference>
<protein>
    <recommendedName>
        <fullName evidence="1">DUF7730 domain-containing protein</fullName>
    </recommendedName>
</protein>
<dbReference type="PANTHER" id="PTHR38790:SF4">
    <property type="entry name" value="2EXR DOMAIN-CONTAINING PROTEIN"/>
    <property type="match status" value="1"/>
</dbReference>